<dbReference type="AlphaFoldDB" id="A0A1R3T9V8"/>
<evidence type="ECO:0008006" key="3">
    <source>
        <dbReference type="Google" id="ProtNLM"/>
    </source>
</evidence>
<dbReference type="Proteomes" id="UP000187891">
    <property type="component" value="Unassembled WGS sequence"/>
</dbReference>
<dbReference type="Pfam" id="PF09601">
    <property type="entry name" value="DUF2459"/>
    <property type="match status" value="1"/>
</dbReference>
<evidence type="ECO:0000313" key="1">
    <source>
        <dbReference type="EMBL" id="SCX05984.1"/>
    </source>
</evidence>
<proteinExistence type="predicted"/>
<dbReference type="EMBL" id="FMUE01000001">
    <property type="protein sequence ID" value="SCX05984.1"/>
    <property type="molecule type" value="Genomic_DNA"/>
</dbReference>
<accession>A0A1R3T9V8</accession>
<name>A0A1R3T9V8_9HYPH</name>
<dbReference type="STRING" id="1907666.DSM25559_0581"/>
<dbReference type="RefSeq" id="WP_077117736.1">
    <property type="nucleotide sequence ID" value="NZ_FMUE01000001.1"/>
</dbReference>
<sequence length="234" mass="25442">MKIFKYLCIAVALIVASLGAGTLLPKPFTRNHSVAVDDTSRQVLVLSNPIHTDIALPVDAALLAQFAFLRDGNLDIDYPGVRYLVFGWGGRAFYTQTPTWADLKPLPLLKGLTLDNSVMHVALAGDIPVTDASVTSLDLSGDEYRKLVDFIVGSFAYSQEKPVPLLGQSYGRDDAFFEAEGYFNALLGCNTWTAAALRYAGLQTGWWTPLPPLLTASLRLHNHASTFSVAVPAR</sequence>
<protein>
    <recommendedName>
        <fullName evidence="3">TIGR02117 family protein</fullName>
    </recommendedName>
</protein>
<organism evidence="1 2">
    <name type="scientific">Agrobacterium rosae</name>
    <dbReference type="NCBI Taxonomy" id="1972867"/>
    <lineage>
        <taxon>Bacteria</taxon>
        <taxon>Pseudomonadati</taxon>
        <taxon>Pseudomonadota</taxon>
        <taxon>Alphaproteobacteria</taxon>
        <taxon>Hyphomicrobiales</taxon>
        <taxon>Rhizobiaceae</taxon>
        <taxon>Rhizobium/Agrobacterium group</taxon>
        <taxon>Agrobacterium</taxon>
    </lineage>
</organism>
<evidence type="ECO:0000313" key="2">
    <source>
        <dbReference type="Proteomes" id="UP000187891"/>
    </source>
</evidence>
<dbReference type="InterPro" id="IPR011727">
    <property type="entry name" value="CHP02117"/>
</dbReference>
<gene>
    <name evidence="1" type="ORF">DSM25559_0581</name>
</gene>
<reference evidence="2" key="1">
    <citation type="submission" date="2016-10" db="EMBL/GenBank/DDBJ databases">
        <authorList>
            <person name="Wibberg D."/>
        </authorList>
    </citation>
    <scope>NUCLEOTIDE SEQUENCE [LARGE SCALE GENOMIC DNA]</scope>
</reference>
<dbReference type="NCBIfam" id="TIGR02117">
    <property type="entry name" value="chp_urease_rgn"/>
    <property type="match status" value="1"/>
</dbReference>